<dbReference type="Proteomes" id="UP000218731">
    <property type="component" value="Plasmid pKF715A"/>
</dbReference>
<evidence type="ECO:0000313" key="2">
    <source>
        <dbReference type="Proteomes" id="UP000218731"/>
    </source>
</evidence>
<dbReference type="AlphaFoldDB" id="A0A1L7NN00"/>
<evidence type="ECO:0000313" key="1">
    <source>
        <dbReference type="EMBL" id="BAW26850.1"/>
    </source>
</evidence>
<dbReference type="EMBL" id="AP015030">
    <property type="protein sequence ID" value="BAW26850.1"/>
    <property type="molecule type" value="Genomic_DNA"/>
</dbReference>
<reference evidence="1 2" key="1">
    <citation type="submission" date="2015-11" db="EMBL/GenBank/DDBJ databases">
        <title>Complete genome sequencing of a biphenyl-degrading bacterium, Pseudomonas putida KF715 (=NBRC110667).</title>
        <authorList>
            <person name="Suenaga H."/>
            <person name="Fujihara N."/>
            <person name="Watanabe T."/>
            <person name="Hirose J."/>
            <person name="Kimura N."/>
            <person name="Yamazoe A."/>
            <person name="Hosoyama A."/>
            <person name="Shimodaira J."/>
            <person name="Furukawa K."/>
        </authorList>
    </citation>
    <scope>NUCLEOTIDE SEQUENCE [LARGE SCALE GENOMIC DNA]</scope>
    <source>
        <strain evidence="1 2">KF715</strain>
        <plasmid evidence="2">Plasmid pkf715a dna</plasmid>
    </source>
</reference>
<keyword evidence="1" id="KW-0614">Plasmid</keyword>
<geneLocation type="plasmid" evidence="2">
    <name>pkf715a dna</name>
</geneLocation>
<accession>A0A1L7NN00</accession>
<name>A0A1L7NN00_PSEPU</name>
<protein>
    <submittedName>
        <fullName evidence="1">Uncharacterized protein</fullName>
    </submittedName>
</protein>
<gene>
    <name evidence="1" type="ORF">KF715C_pA3450</name>
</gene>
<organism evidence="1 2">
    <name type="scientific">Pseudomonas putida</name>
    <name type="common">Arthrobacter siderocapsulatus</name>
    <dbReference type="NCBI Taxonomy" id="303"/>
    <lineage>
        <taxon>Bacteria</taxon>
        <taxon>Pseudomonadati</taxon>
        <taxon>Pseudomonadota</taxon>
        <taxon>Gammaproteobacteria</taxon>
        <taxon>Pseudomonadales</taxon>
        <taxon>Pseudomonadaceae</taxon>
        <taxon>Pseudomonas</taxon>
    </lineage>
</organism>
<proteinExistence type="predicted"/>
<sequence length="113" mass="12548">MSDFKAKQQKILDAFGIGNVACAAGNSSDPLRCYQVGDSDWFAATSSEQALELMREMVGDEDWDASDYEVTLTGDEMLDMRWCEEDEPSKDAGSLREWLAEAKEPGWLNGSEP</sequence>
<dbReference type="RefSeq" id="WP_096427087.1">
    <property type="nucleotide sequence ID" value="NZ_AP015030.1"/>
</dbReference>